<protein>
    <submittedName>
        <fullName evidence="1">Uncharacterized protein</fullName>
    </submittedName>
</protein>
<reference evidence="1" key="1">
    <citation type="journal article" date="2001" name="Genome Res.">
        <title>Conservation of microstructure between a sequenced region of the genome of rice and multiple segments of the genome of Arabidopsis thaliana.</title>
        <authorList>
            <person name="Mayer K."/>
            <person name="Murphy G."/>
            <person name="Tarchini R."/>
            <person name="Wambutt R."/>
            <person name="Volckaert G."/>
            <person name="Pohl T."/>
            <person name="Duesterhoeft A."/>
            <person name="Stiekema W."/>
            <person name="Entian K.D."/>
            <person name="Terryn N."/>
            <person name="Lemcke K."/>
            <person name="Haase D."/>
            <person name="Hall C.R."/>
            <person name="van Dodeweerd A.M."/>
            <person name="Tingey S.V."/>
            <person name="Mewes H.W."/>
            <person name="Bevan M."/>
            <person name="Bancroft I."/>
        </authorList>
    </citation>
    <scope>NUCLEOTIDE SEQUENCE</scope>
</reference>
<accession>Q949E7</accession>
<sequence length="103" mass="10735">MATGAAAKGGALFSRRIRRRGGVRAADLAAIWRAGSDGSGVVEAEAAAGLGSGGVKADPAVVVLTGHFKDDDGNLRSWIDNIVGPLKNALAKIGFRRRFYDRL</sequence>
<proteinExistence type="predicted"/>
<gene>
    <name evidence="1" type="primary">W380ERIPDM</name>
</gene>
<organism evidence="1">
    <name type="scientific">Oryza sativa</name>
    <name type="common">Rice</name>
    <dbReference type="NCBI Taxonomy" id="4530"/>
    <lineage>
        <taxon>Eukaryota</taxon>
        <taxon>Viridiplantae</taxon>
        <taxon>Streptophyta</taxon>
        <taxon>Embryophyta</taxon>
        <taxon>Tracheophyta</taxon>
        <taxon>Spermatophyta</taxon>
        <taxon>Magnoliopsida</taxon>
        <taxon>Liliopsida</taxon>
        <taxon>Poales</taxon>
        <taxon>Poaceae</taxon>
        <taxon>BOP clade</taxon>
        <taxon>Oryzoideae</taxon>
        <taxon>Oryzeae</taxon>
        <taxon>Oryzinae</taxon>
        <taxon>Oryza</taxon>
    </lineage>
</organism>
<dbReference type="EMBL" id="AJ307662">
    <property type="protein sequence ID" value="CAC39045.1"/>
    <property type="molecule type" value="Genomic_DNA"/>
</dbReference>
<name>Q949E7_ORYSA</name>
<dbReference type="AlphaFoldDB" id="Q949E7"/>
<evidence type="ECO:0000313" key="1">
    <source>
        <dbReference type="EMBL" id="CAC39045.1"/>
    </source>
</evidence>